<feature type="compositionally biased region" description="Polar residues" evidence="13">
    <location>
        <begin position="868"/>
        <end position="891"/>
    </location>
</feature>
<evidence type="ECO:0000256" key="2">
    <source>
        <dbReference type="ARBA" id="ARBA00022490"/>
    </source>
</evidence>
<feature type="region of interest" description="Disordered" evidence="13">
    <location>
        <begin position="1190"/>
        <end position="1227"/>
    </location>
</feature>
<dbReference type="InterPro" id="IPR059182">
    <property type="entry name" value="Khc_C"/>
</dbReference>
<accession>A0A182W4S1</accession>
<feature type="coiled-coil region" evidence="12">
    <location>
        <begin position="338"/>
        <end position="379"/>
    </location>
</feature>
<keyword evidence="4 11" id="KW-0547">Nucleotide-binding</keyword>
<evidence type="ECO:0000313" key="15">
    <source>
        <dbReference type="EnsemblMetazoa" id="AMIN005334-PA"/>
    </source>
</evidence>
<feature type="region of interest" description="Disordered" evidence="13">
    <location>
        <begin position="841"/>
        <end position="979"/>
    </location>
</feature>
<evidence type="ECO:0000256" key="1">
    <source>
        <dbReference type="ARBA" id="ARBA00004245"/>
    </source>
</evidence>
<dbReference type="PANTHER" id="PTHR47968">
    <property type="entry name" value="CENTROMERE PROTEIN E"/>
    <property type="match status" value="1"/>
</dbReference>
<protein>
    <recommendedName>
        <fullName evidence="10">Kinesin heavy chain</fullName>
    </recommendedName>
</protein>
<keyword evidence="5 11" id="KW-0067">ATP-binding</keyword>
<dbReference type="GO" id="GO:0008017">
    <property type="term" value="F:microtubule binding"/>
    <property type="evidence" value="ECO:0007669"/>
    <property type="project" value="InterPro"/>
</dbReference>
<dbReference type="GO" id="GO:0007097">
    <property type="term" value="P:nuclear migration"/>
    <property type="evidence" value="ECO:0007669"/>
    <property type="project" value="UniProtKB-ARBA"/>
</dbReference>
<dbReference type="GO" id="GO:0030951">
    <property type="term" value="P:establishment or maintenance of microtubule cytoskeleton polarity"/>
    <property type="evidence" value="ECO:0007669"/>
    <property type="project" value="UniProtKB-ARBA"/>
</dbReference>
<dbReference type="GO" id="GO:0005524">
    <property type="term" value="F:ATP binding"/>
    <property type="evidence" value="ECO:0007669"/>
    <property type="project" value="UniProtKB-UniRule"/>
</dbReference>
<dbReference type="InterPro" id="IPR036961">
    <property type="entry name" value="Kinesin_motor_dom_sf"/>
</dbReference>
<evidence type="ECO:0000313" key="16">
    <source>
        <dbReference type="Proteomes" id="UP000075920"/>
    </source>
</evidence>
<feature type="coiled-coil region" evidence="12">
    <location>
        <begin position="728"/>
        <end position="776"/>
    </location>
</feature>
<dbReference type="STRING" id="112268.A0A182W4S1"/>
<keyword evidence="6 12" id="KW-0175">Coiled coil</keyword>
<evidence type="ECO:0000256" key="4">
    <source>
        <dbReference type="ARBA" id="ARBA00022741"/>
    </source>
</evidence>
<feature type="compositionally biased region" description="Basic and acidic residues" evidence="13">
    <location>
        <begin position="900"/>
        <end position="912"/>
    </location>
</feature>
<evidence type="ECO:0000259" key="14">
    <source>
        <dbReference type="PROSITE" id="PS50067"/>
    </source>
</evidence>
<dbReference type="CDD" id="cd23649">
    <property type="entry name" value="Khc_CBD_cc"/>
    <property type="match status" value="1"/>
</dbReference>
<comment type="similarity">
    <text evidence="11">Belongs to the TRAFAC class myosin-kinesin ATPase superfamily. Kinesin family.</text>
</comment>
<feature type="coiled-coil region" evidence="12">
    <location>
        <begin position="609"/>
        <end position="692"/>
    </location>
</feature>
<organism evidence="15 16">
    <name type="scientific">Anopheles minimus</name>
    <dbReference type="NCBI Taxonomy" id="112268"/>
    <lineage>
        <taxon>Eukaryota</taxon>
        <taxon>Metazoa</taxon>
        <taxon>Ecdysozoa</taxon>
        <taxon>Arthropoda</taxon>
        <taxon>Hexapoda</taxon>
        <taxon>Insecta</taxon>
        <taxon>Pterygota</taxon>
        <taxon>Neoptera</taxon>
        <taxon>Endopterygota</taxon>
        <taxon>Diptera</taxon>
        <taxon>Nematocera</taxon>
        <taxon>Culicoidea</taxon>
        <taxon>Culicidae</taxon>
        <taxon>Anophelinae</taxon>
        <taxon>Anopheles</taxon>
    </lineage>
</organism>
<evidence type="ECO:0000256" key="13">
    <source>
        <dbReference type="SAM" id="MobiDB-lite"/>
    </source>
</evidence>
<dbReference type="GO" id="GO:0003777">
    <property type="term" value="F:microtubule motor activity"/>
    <property type="evidence" value="ECO:0007669"/>
    <property type="project" value="InterPro"/>
</dbReference>
<feature type="domain" description="Kinesin motor" evidence="14">
    <location>
        <begin position="12"/>
        <end position="333"/>
    </location>
</feature>
<dbReference type="GO" id="GO:0005874">
    <property type="term" value="C:microtubule"/>
    <property type="evidence" value="ECO:0007669"/>
    <property type="project" value="UniProtKB-KW"/>
</dbReference>
<feature type="compositionally biased region" description="Polar residues" evidence="13">
    <location>
        <begin position="841"/>
        <end position="860"/>
    </location>
</feature>
<dbReference type="FunFam" id="3.40.850.10:FF:000067">
    <property type="entry name" value="Kinesin-like protein"/>
    <property type="match status" value="1"/>
</dbReference>
<keyword evidence="3" id="KW-0493">Microtubule</keyword>
<comment type="subunit">
    <text evidence="9">Oligomer composed of two heavy chains and two light chains.</text>
</comment>
<feature type="compositionally biased region" description="Polar residues" evidence="13">
    <location>
        <begin position="958"/>
        <end position="977"/>
    </location>
</feature>
<reference evidence="16" key="1">
    <citation type="submission" date="2013-03" db="EMBL/GenBank/DDBJ databases">
        <title>The Genome Sequence of Anopheles minimus MINIMUS1.</title>
        <authorList>
            <consortium name="The Broad Institute Genomics Platform"/>
            <person name="Neafsey D.E."/>
            <person name="Walton C."/>
            <person name="Walker B."/>
            <person name="Young S.K."/>
            <person name="Zeng Q."/>
            <person name="Gargeya S."/>
            <person name="Fitzgerald M."/>
            <person name="Haas B."/>
            <person name="Abouelleil A."/>
            <person name="Allen A.W."/>
            <person name="Alvarado L."/>
            <person name="Arachchi H.M."/>
            <person name="Berlin A.M."/>
            <person name="Chapman S.B."/>
            <person name="Gainer-Dewar J."/>
            <person name="Goldberg J."/>
            <person name="Griggs A."/>
            <person name="Gujja S."/>
            <person name="Hansen M."/>
            <person name="Howarth C."/>
            <person name="Imamovic A."/>
            <person name="Ireland A."/>
            <person name="Larimer J."/>
            <person name="McCowan C."/>
            <person name="Murphy C."/>
            <person name="Pearson M."/>
            <person name="Poon T.W."/>
            <person name="Priest M."/>
            <person name="Roberts A."/>
            <person name="Saif S."/>
            <person name="Shea T."/>
            <person name="Sisk P."/>
            <person name="Sykes S."/>
            <person name="Wortman J."/>
            <person name="Nusbaum C."/>
            <person name="Birren B."/>
        </authorList>
    </citation>
    <scope>NUCLEOTIDE SEQUENCE [LARGE SCALE GENOMIC DNA]</scope>
    <source>
        <strain evidence="16">MINIMUS1</strain>
    </source>
</reference>
<evidence type="ECO:0000256" key="8">
    <source>
        <dbReference type="ARBA" id="ARBA00023212"/>
    </source>
</evidence>
<dbReference type="Gene3D" id="3.40.850.10">
    <property type="entry name" value="Kinesin motor domain"/>
    <property type="match status" value="1"/>
</dbReference>
<keyword evidence="16" id="KW-1185">Reference proteome</keyword>
<evidence type="ECO:0000256" key="3">
    <source>
        <dbReference type="ARBA" id="ARBA00022701"/>
    </source>
</evidence>
<dbReference type="PRINTS" id="PR00380">
    <property type="entry name" value="KINESINHEAVY"/>
</dbReference>
<feature type="coiled-coil region" evidence="12">
    <location>
        <begin position="1091"/>
        <end position="1146"/>
    </location>
</feature>
<evidence type="ECO:0000256" key="7">
    <source>
        <dbReference type="ARBA" id="ARBA00023175"/>
    </source>
</evidence>
<dbReference type="CDD" id="cd01369">
    <property type="entry name" value="KISc_KHC_KIF5"/>
    <property type="match status" value="1"/>
</dbReference>
<dbReference type="InterPro" id="IPR019821">
    <property type="entry name" value="Kinesin_motor_CS"/>
</dbReference>
<dbReference type="VEuPathDB" id="VectorBase:AMIN005334"/>
<dbReference type="GO" id="GO:0098957">
    <property type="term" value="P:anterograde axonal transport of mitochondrion"/>
    <property type="evidence" value="ECO:0007669"/>
    <property type="project" value="UniProtKB-ARBA"/>
</dbReference>
<dbReference type="Proteomes" id="UP000075920">
    <property type="component" value="Unassembled WGS sequence"/>
</dbReference>
<name>A0A182W4S1_9DIPT</name>
<keyword evidence="2" id="KW-0963">Cytoplasm</keyword>
<evidence type="ECO:0000256" key="11">
    <source>
        <dbReference type="PROSITE-ProRule" id="PRU00283"/>
    </source>
</evidence>
<feature type="compositionally biased region" description="Basic residues" evidence="13">
    <location>
        <begin position="925"/>
        <end position="938"/>
    </location>
</feature>
<dbReference type="EnsemblMetazoa" id="AMIN005334-RA">
    <property type="protein sequence ID" value="AMIN005334-PA"/>
    <property type="gene ID" value="AMIN005334"/>
</dbReference>
<evidence type="ECO:0000256" key="9">
    <source>
        <dbReference type="ARBA" id="ARBA00064588"/>
    </source>
</evidence>
<dbReference type="PROSITE" id="PS00411">
    <property type="entry name" value="KINESIN_MOTOR_1"/>
    <property type="match status" value="1"/>
</dbReference>
<proteinExistence type="inferred from homology"/>
<dbReference type="GO" id="GO:0005871">
    <property type="term" value="C:kinesin complex"/>
    <property type="evidence" value="ECO:0007669"/>
    <property type="project" value="UniProtKB-ARBA"/>
</dbReference>
<evidence type="ECO:0000256" key="12">
    <source>
        <dbReference type="SAM" id="Coils"/>
    </source>
</evidence>
<reference evidence="15" key="2">
    <citation type="submission" date="2020-05" db="UniProtKB">
        <authorList>
            <consortium name="EnsemblMetazoa"/>
        </authorList>
    </citation>
    <scope>IDENTIFICATION</scope>
    <source>
        <strain evidence="15">MINIMUS1</strain>
    </source>
</reference>
<feature type="compositionally biased region" description="Gly residues" evidence="13">
    <location>
        <begin position="1194"/>
        <end position="1207"/>
    </location>
</feature>
<dbReference type="GO" id="GO:0048489">
    <property type="term" value="P:synaptic vesicle transport"/>
    <property type="evidence" value="ECO:0007669"/>
    <property type="project" value="UniProtKB-ARBA"/>
</dbReference>
<feature type="binding site" evidence="11">
    <location>
        <begin position="92"/>
        <end position="99"/>
    </location>
    <ligand>
        <name>ATP</name>
        <dbReference type="ChEBI" id="CHEBI:30616"/>
    </ligand>
</feature>
<dbReference type="SUPFAM" id="SSF52540">
    <property type="entry name" value="P-loop containing nucleoside triphosphate hydrolases"/>
    <property type="match status" value="1"/>
</dbReference>
<dbReference type="InterPro" id="IPR027417">
    <property type="entry name" value="P-loop_NTPase"/>
</dbReference>
<dbReference type="PANTHER" id="PTHR47968:SF36">
    <property type="entry name" value="KINESIN HEAVY CHAIN ISOFORM X1"/>
    <property type="match status" value="1"/>
</dbReference>
<keyword evidence="7 11" id="KW-0505">Motor protein</keyword>
<evidence type="ECO:0000256" key="6">
    <source>
        <dbReference type="ARBA" id="ARBA00023054"/>
    </source>
</evidence>
<evidence type="ECO:0000256" key="10">
    <source>
        <dbReference type="ARBA" id="ARBA00069521"/>
    </source>
</evidence>
<sequence length="1227" mass="137900">MSGVREIPAEDSIKVVCRFRPLNDSEELAGSKFVVKFPSGPEENCLSIGGKVYLFDKVFKPNATQEKVYNEAAKSIVSDVLAGYNGTIFAYGQTSSGKTHTMEGVIGDPAKQGIIPRIVNDIFNHIYTMEMNIEFHIKVSYYEIYMDKIRDLLDVSKVNLSVHEDKNRVPYVKGASERFVSSPEEVFEVIEEGKSNRHIAVTNMNEHSSRSHSVFLINVKQENMENEKKLSGKLYLVDLAGSEKVSKTGAEGTVLDEAKNINKSLSALGNVISALADGNKTHIPYRDSKLTRILQESLGGNARTTIVICCSPASFNESETKSTLDFGRRAKTVKNVVCVNEELTAEEWKRRYEREKEKNTKLKGKIEKLEAELARWRAGETVNVEEQLDLQQDAMEASTPNVEVLLSQPADLPVPATPGGGGLPLSAERDTLEVERERLYQQLDEKDEEINQQSQYVEKLKEQIIDQEELIANTRRDYENLQSEMTRIQQENENAKEEVKEVLQALEELAVNYDQKSQEIELKNKEVDTVNEELQQKQATLNTVQSELQQLKDMSSHQKKRINEMLTNLLRDLSEVGQALAADQNEMKMNVEASAGKVEEEFTVARLYISKMKSEAKNLSARCANLESLQQETCRKVGDYEKELSECRLLISQHKARMNSLQESMREAENKKRTLEENIDALREECAKLKAAEQVSAVNAEEKQRADQLKVAFESQMDQLRDVHTKQVSALRDEISEKQELINELKDTNQKLTLAHQQMTADYEKLKQEEQEKSSKLQTLMSVSPSLHSLLLTPPQHTFHHHHPSNLDSNKLLEQQQQQQQQQQFTKKQPDWFALEADTVPSKQSLSPTGSHSGLGSPVSTGLGHLSSPAQTASLQCRTPNNGAVSSTSPSHPGGGQRLSKRDKNRANEENAKLTPSSTPERHQQQPRKRNAKSRRVLNFRAKRDDERETPGLAAAVSNPSRPHHAQSQPRCRSADSSPAPCVGKELDSVCGWPGRLISSLLPKGMPTLQLHLLISLTMVLLTHRCPQFMLRREQARKDLKGLEDTVAKELQSLHALRKLFVLDLQARIKKSLNSEDTEDDGGSLAQKQKISFLENNLEQLTKVHKQLVRDNADLRCELPKLEKRLRTTVERVKALETALKEAKEGAMRDRKRYQYEVDRIKEAVRQKNLARRGPQAQIAKPIRAGQPYLFKSGGTGGATTAPGGGTAITPKAMADEKRKSQIKGIS</sequence>
<dbReference type="SMART" id="SM00129">
    <property type="entry name" value="KISc"/>
    <property type="match status" value="1"/>
</dbReference>
<keyword evidence="8" id="KW-0206">Cytoskeleton</keyword>
<dbReference type="InterPro" id="IPR001752">
    <property type="entry name" value="Kinesin_motor_dom"/>
</dbReference>
<dbReference type="PROSITE" id="PS50067">
    <property type="entry name" value="KINESIN_MOTOR_2"/>
    <property type="match status" value="1"/>
</dbReference>
<dbReference type="InterPro" id="IPR027640">
    <property type="entry name" value="Kinesin-like_fam"/>
</dbReference>
<dbReference type="GO" id="GO:0007292">
    <property type="term" value="P:female gamete generation"/>
    <property type="evidence" value="ECO:0007669"/>
    <property type="project" value="UniProtKB-ARBA"/>
</dbReference>
<dbReference type="AlphaFoldDB" id="A0A182W4S1"/>
<dbReference type="Pfam" id="PF00225">
    <property type="entry name" value="Kinesin"/>
    <property type="match status" value="1"/>
</dbReference>
<evidence type="ECO:0000256" key="5">
    <source>
        <dbReference type="ARBA" id="ARBA00022840"/>
    </source>
</evidence>
<dbReference type="GO" id="GO:1904115">
    <property type="term" value="C:axon cytoplasm"/>
    <property type="evidence" value="ECO:0007669"/>
    <property type="project" value="GOC"/>
</dbReference>
<comment type="subcellular location">
    <subcellularLocation>
        <location evidence="1">Cytoplasm</location>
        <location evidence="1">Cytoskeleton</location>
    </subcellularLocation>
</comment>
<feature type="coiled-coil region" evidence="12">
    <location>
        <begin position="429"/>
        <end position="554"/>
    </location>
</feature>